<proteinExistence type="predicted"/>
<accession>A0A7J8LQE3</accession>
<name>A0A7J8LQE3_9ROSI</name>
<dbReference type="AlphaFoldDB" id="A0A7J8LQE3"/>
<feature type="non-terminal residue" evidence="1">
    <location>
        <position position="52"/>
    </location>
</feature>
<organism evidence="1 2">
    <name type="scientific">Gossypium lobatum</name>
    <dbReference type="NCBI Taxonomy" id="34289"/>
    <lineage>
        <taxon>Eukaryota</taxon>
        <taxon>Viridiplantae</taxon>
        <taxon>Streptophyta</taxon>
        <taxon>Embryophyta</taxon>
        <taxon>Tracheophyta</taxon>
        <taxon>Spermatophyta</taxon>
        <taxon>Magnoliopsida</taxon>
        <taxon>eudicotyledons</taxon>
        <taxon>Gunneridae</taxon>
        <taxon>Pentapetalae</taxon>
        <taxon>rosids</taxon>
        <taxon>malvids</taxon>
        <taxon>Malvales</taxon>
        <taxon>Malvaceae</taxon>
        <taxon>Malvoideae</taxon>
        <taxon>Gossypium</taxon>
    </lineage>
</organism>
<dbReference type="Proteomes" id="UP000593572">
    <property type="component" value="Unassembled WGS sequence"/>
</dbReference>
<keyword evidence="2" id="KW-1185">Reference proteome</keyword>
<evidence type="ECO:0000313" key="2">
    <source>
        <dbReference type="Proteomes" id="UP000593572"/>
    </source>
</evidence>
<protein>
    <submittedName>
        <fullName evidence="1">Uncharacterized protein</fullName>
    </submittedName>
</protein>
<dbReference type="EMBL" id="JABEZX010000004">
    <property type="protein sequence ID" value="MBA0554522.1"/>
    <property type="molecule type" value="Genomic_DNA"/>
</dbReference>
<gene>
    <name evidence="1" type="ORF">Golob_013620</name>
</gene>
<reference evidence="1 2" key="1">
    <citation type="journal article" date="2019" name="Genome Biol. Evol.">
        <title>Insights into the evolution of the New World diploid cottons (Gossypium, subgenus Houzingenia) based on genome sequencing.</title>
        <authorList>
            <person name="Grover C.E."/>
            <person name="Arick M.A. 2nd"/>
            <person name="Thrash A."/>
            <person name="Conover J.L."/>
            <person name="Sanders W.S."/>
            <person name="Peterson D.G."/>
            <person name="Frelichowski J.E."/>
            <person name="Scheffler J.A."/>
            <person name="Scheffler B.E."/>
            <person name="Wendel J.F."/>
        </authorList>
    </citation>
    <scope>NUCLEOTIDE SEQUENCE [LARGE SCALE GENOMIC DNA]</scope>
    <source>
        <strain evidence="1">157</strain>
        <tissue evidence="1">Leaf</tissue>
    </source>
</reference>
<comment type="caution">
    <text evidence="1">The sequence shown here is derived from an EMBL/GenBank/DDBJ whole genome shotgun (WGS) entry which is preliminary data.</text>
</comment>
<evidence type="ECO:0000313" key="1">
    <source>
        <dbReference type="EMBL" id="MBA0554522.1"/>
    </source>
</evidence>
<sequence>MKWFRAMLKSGVESMMRIILLLMKSMLWMRLLTLWPNAFFPIPKLRFLAAGS</sequence>